<dbReference type="InterPro" id="IPR019432">
    <property type="entry name" value="Acyltransferase_MbtK/IucB-like"/>
</dbReference>
<dbReference type="Pfam" id="PF13523">
    <property type="entry name" value="Acetyltransf_8"/>
    <property type="match status" value="1"/>
</dbReference>
<evidence type="ECO:0000313" key="4">
    <source>
        <dbReference type="EMBL" id="PCI93313.1"/>
    </source>
</evidence>
<dbReference type="InterPro" id="IPR016181">
    <property type="entry name" value="Acyl_CoA_acyltransferase"/>
</dbReference>
<organism evidence="4 5">
    <name type="scientific">Aerophobetes bacterium</name>
    <dbReference type="NCBI Taxonomy" id="2030807"/>
    <lineage>
        <taxon>Bacteria</taxon>
        <taxon>Candidatus Aerophobota</taxon>
    </lineage>
</organism>
<dbReference type="EMBL" id="NVUU01000065">
    <property type="protein sequence ID" value="PCI93313.1"/>
    <property type="molecule type" value="Genomic_DNA"/>
</dbReference>
<dbReference type="SMART" id="SM01006">
    <property type="entry name" value="AlcB"/>
    <property type="match status" value="1"/>
</dbReference>
<dbReference type="AlphaFoldDB" id="A0A2A4YES6"/>
<evidence type="ECO:0000256" key="2">
    <source>
        <dbReference type="ARBA" id="ARBA00023251"/>
    </source>
</evidence>
<evidence type="ECO:0000256" key="1">
    <source>
        <dbReference type="ARBA" id="ARBA00004924"/>
    </source>
</evidence>
<dbReference type="GO" id="GO:0019290">
    <property type="term" value="P:siderophore biosynthetic process"/>
    <property type="evidence" value="ECO:0007669"/>
    <property type="project" value="InterPro"/>
</dbReference>
<feature type="domain" description="N-acetyltransferase" evidence="3">
    <location>
        <begin position="1"/>
        <end position="168"/>
    </location>
</feature>
<evidence type="ECO:0000313" key="5">
    <source>
        <dbReference type="Proteomes" id="UP000217838"/>
    </source>
</evidence>
<dbReference type="PANTHER" id="PTHR31438">
    <property type="entry name" value="LYSINE N-ACYLTRANSFERASE C17G9.06C-RELATED"/>
    <property type="match status" value="1"/>
</dbReference>
<gene>
    <name evidence="4" type="ORF">COB11_05520</name>
</gene>
<dbReference type="GO" id="GO:0016410">
    <property type="term" value="F:N-acyltransferase activity"/>
    <property type="evidence" value="ECO:0007669"/>
    <property type="project" value="TreeGrafter"/>
</dbReference>
<dbReference type="InterPro" id="IPR000182">
    <property type="entry name" value="GNAT_dom"/>
</dbReference>
<dbReference type="GO" id="GO:0046677">
    <property type="term" value="P:response to antibiotic"/>
    <property type="evidence" value="ECO:0007669"/>
    <property type="project" value="UniProtKB-KW"/>
</dbReference>
<keyword evidence="2" id="KW-0046">Antibiotic resistance</keyword>
<reference evidence="5" key="1">
    <citation type="submission" date="2017-08" db="EMBL/GenBank/DDBJ databases">
        <title>A dynamic microbial community with high functional redundancy inhabits the cold, oxic subseafloor aquifer.</title>
        <authorList>
            <person name="Tully B.J."/>
            <person name="Wheat C.G."/>
            <person name="Glazer B.T."/>
            <person name="Huber J.A."/>
        </authorList>
    </citation>
    <scope>NUCLEOTIDE SEQUENCE [LARGE SCALE GENOMIC DNA]</scope>
</reference>
<proteinExistence type="predicted"/>
<comment type="pathway">
    <text evidence="1">Siderophore biosynthesis.</text>
</comment>
<accession>A0A2A4YES6</accession>
<dbReference type="Gene3D" id="3.40.630.30">
    <property type="match status" value="1"/>
</dbReference>
<name>A0A2A4YES6_UNCAE</name>
<dbReference type="SUPFAM" id="SSF55729">
    <property type="entry name" value="Acyl-CoA N-acyltransferases (Nat)"/>
    <property type="match status" value="1"/>
</dbReference>
<dbReference type="Proteomes" id="UP000217838">
    <property type="component" value="Unassembled WGS sequence"/>
</dbReference>
<protein>
    <recommendedName>
        <fullName evidence="3">N-acetyltransferase domain-containing protein</fullName>
    </recommendedName>
</protein>
<comment type="caution">
    <text evidence="4">The sequence shown here is derived from an EMBL/GenBank/DDBJ whole genome shotgun (WGS) entry which is preliminary data.</text>
</comment>
<dbReference type="PANTHER" id="PTHR31438:SF1">
    <property type="entry name" value="LYSINE N-ACYLTRANSFERASE C17G9.06C-RELATED"/>
    <property type="match status" value="1"/>
</dbReference>
<evidence type="ECO:0000259" key="3">
    <source>
        <dbReference type="PROSITE" id="PS51186"/>
    </source>
</evidence>
<dbReference type="PROSITE" id="PS51186">
    <property type="entry name" value="GNAT"/>
    <property type="match status" value="1"/>
</dbReference>
<sequence>MDFRPLDYSDLVLMHRWLNTPHVMKWYSKKQKSYQEILTKYKPYILKKNGIEGFIAHYNGTPIGYVQYFPAQSYYKLNMYKYPKLKKAAGLDMFIGEEFYLGRGFSKKLLNDFLTAVVRLDYSYCVVDPEVDNTIAKKAYMSANFKSLKKIYTDEGRVHEIFMSPLLRKSMYQIRQDTKKRHPANKRKLILKNI</sequence>